<dbReference type="InterPro" id="IPR029058">
    <property type="entry name" value="AB_hydrolase_fold"/>
</dbReference>
<keyword evidence="3" id="KW-1185">Reference proteome</keyword>
<dbReference type="GeneID" id="77469015"/>
<dbReference type="Pfam" id="PF00561">
    <property type="entry name" value="Abhydrolase_1"/>
    <property type="match status" value="1"/>
</dbReference>
<keyword evidence="2" id="KW-0378">Hydrolase</keyword>
<protein>
    <submittedName>
        <fullName evidence="2">Alpha/beta hydrolase</fullName>
    </submittedName>
</protein>
<name>A0ABN5JIU7_FUSVA</name>
<dbReference type="EMBL" id="CP028103">
    <property type="protein sequence ID" value="AVQ32189.1"/>
    <property type="molecule type" value="Genomic_DNA"/>
</dbReference>
<gene>
    <name evidence="2" type="ORF">C4N18_13495</name>
</gene>
<dbReference type="SUPFAM" id="SSF53474">
    <property type="entry name" value="alpha/beta-Hydrolases"/>
    <property type="match status" value="1"/>
</dbReference>
<dbReference type="PANTHER" id="PTHR43798:SF29">
    <property type="entry name" value="AB HYDROLASE-1 DOMAIN-CONTAINING PROTEIN"/>
    <property type="match status" value="1"/>
</dbReference>
<dbReference type="PANTHER" id="PTHR43798">
    <property type="entry name" value="MONOACYLGLYCEROL LIPASE"/>
    <property type="match status" value="1"/>
</dbReference>
<reference evidence="3" key="1">
    <citation type="journal article" date="2018" name="MSphere">
        <title>Fusobacterium Genomics Using MinION and Illumina Sequencing Enables Genome Completion and Correction.</title>
        <authorList>
            <person name="Todd S.M."/>
            <person name="Settlage R.E."/>
            <person name="Lahmers K.K."/>
            <person name="Slade D.J."/>
        </authorList>
    </citation>
    <scope>NUCLEOTIDE SEQUENCE [LARGE SCALE GENOMIC DNA]</scope>
    <source>
        <strain evidence="3">ATCC 27725</strain>
    </source>
</reference>
<sequence length="257" mass="29776">MKFSYVDEGKGEVLVFVHSYLWDKEMWKPQVEELKKDFRCIAIDLPNHGESKNINESFSLRELAKEISIFLKGMKIEKYTYIGLSVGGMLAPYIYDYDKDRINKMIIMDSYVGEEPLKTKELYFSMLDTIEKAKFVPDILIEKIAPMFFSPFIDKTGMLYKSFVENLKMIQGERVEGIVKLGRAIFGREDALNLLSEIEKPTYFIVGEYDIPRPYNESVEMATYIKNSKVIKIKNAGHISNLENVEETNKILADILK</sequence>
<accession>A0ABN5JIU7</accession>
<dbReference type="RefSeq" id="WP_070579395.1">
    <property type="nucleotide sequence ID" value="NZ_CP028103.1"/>
</dbReference>
<feature type="domain" description="AB hydrolase-1" evidence="1">
    <location>
        <begin position="13"/>
        <end position="244"/>
    </location>
</feature>
<evidence type="ECO:0000313" key="2">
    <source>
        <dbReference type="EMBL" id="AVQ32189.1"/>
    </source>
</evidence>
<dbReference type="InterPro" id="IPR050266">
    <property type="entry name" value="AB_hydrolase_sf"/>
</dbReference>
<proteinExistence type="predicted"/>
<dbReference type="Gene3D" id="3.40.50.1820">
    <property type="entry name" value="alpha/beta hydrolase"/>
    <property type="match status" value="1"/>
</dbReference>
<organism evidence="2 3">
    <name type="scientific">Fusobacterium varium ATCC 27725</name>
    <dbReference type="NCBI Taxonomy" id="469618"/>
    <lineage>
        <taxon>Bacteria</taxon>
        <taxon>Fusobacteriati</taxon>
        <taxon>Fusobacteriota</taxon>
        <taxon>Fusobacteriia</taxon>
        <taxon>Fusobacteriales</taxon>
        <taxon>Fusobacteriaceae</taxon>
        <taxon>Fusobacterium</taxon>
    </lineage>
</organism>
<dbReference type="Proteomes" id="UP000241238">
    <property type="component" value="Chromosome"/>
</dbReference>
<dbReference type="PRINTS" id="PR00412">
    <property type="entry name" value="EPOXHYDRLASE"/>
</dbReference>
<evidence type="ECO:0000259" key="1">
    <source>
        <dbReference type="Pfam" id="PF00561"/>
    </source>
</evidence>
<evidence type="ECO:0000313" key="3">
    <source>
        <dbReference type="Proteomes" id="UP000241238"/>
    </source>
</evidence>
<dbReference type="GO" id="GO:0016787">
    <property type="term" value="F:hydrolase activity"/>
    <property type="evidence" value="ECO:0007669"/>
    <property type="project" value="UniProtKB-KW"/>
</dbReference>
<dbReference type="InterPro" id="IPR000073">
    <property type="entry name" value="AB_hydrolase_1"/>
</dbReference>
<dbReference type="InterPro" id="IPR000639">
    <property type="entry name" value="Epox_hydrolase-like"/>
</dbReference>